<sequence length="1166" mass="130275">MIGVLISKAELKMPMFLQIGIQLSDDFSYVLRKWGIELAGSPLRNGLLNEEEPIIAPIGVSLPPRLLVNPFKRNPFLVTAKSTKKPWWHVKNIDSSPPGDTLAAVKYVFKLWSILLYIPYSYFSFPKKPLPKRDEDDEVDEDYIPEDFDESDESDSDQSVDQSNEIYKEIFDLALEQHNAKTPLEAYSSLFQNLDQPITTRSRKTGFQEIKPRNERPPDKENTSYCVVCLVVVCVCVILVAEKIWLPGDWIIVHAAGGQLKAIKRSINLNISVRFTQCICQLKVSKIKNPCSKSFANLEMTTTEEKKEKSKPVNKKEEKKEEELSEEDLVLKSELEMLVERLKENKPELHRPALETLRTLIRTSTSSMTSVPKPLKFLRPHYGDLQGVFESWKPSDTKKFLADTLSVLAMSYADEGTRDSLKYRLLGTQEDAGSWGHEYVRHLSAEIIAEYQILSESENQEQLKVILDQGMKLVPFFMSHNAEADACDLLIELESLDKLPGFVDKVSFPRVCLYIVGCAPYVTPPDDIVILKTAHEIYKKFDQHPSALQIALKLNDLELIKQDFNTCPDPLVKKQLAYMLARQQVLVETEDEELNSILDNSTLSEHFMALARDLDVVEPKLPEDIYKTHLENTRPGLAATVDSAKQNLASTFVNAFLNCGFGADKLMMGSEESNWIFKNKDHGMMSATASLGAILLWDVENGLTQIDKYLYSNEDYVKAGALLAIGLVSSGVRNESDPALALLSEHVNGDKEILRIAAIVGLGIAYAGRAREEVQELLLPLISDTGITMELSSLAALSLGLVYASSCHGEITSTILQTYMERDDINLKDPYARMMGVGLALLFLGKQEAAEAPIETLKAIENPLAKQTEVMVEICAYAGTGNVLKVQKMLHHCNDHLDPEKEDPLFQAFAVIGIAMIAMGEDIGQEMAFRQFNHLMHYGEPVIRKSVPLAIGLLCASNPLVNILDLLSKYSHDHDQDVSINAIFAMGLVGAGTNNARLAQMLRQLAAYYHKEPNHLFMVRIAQGLLHMGKGTLTANPFTSGRMLMSIPATASLFILLTSFTNSKTFVFGKAHYFLYYLIPSIYPRFLMTLDENGKVLPATVRVGQAVDVVGQAGRPKTITGFQTHTTPVLLAYTERAELGTEEFVSVSPYLEGFVILKKNPEVTLY</sequence>
<feature type="compositionally biased region" description="Basic and acidic residues" evidence="5">
    <location>
        <begin position="303"/>
        <end position="321"/>
    </location>
</feature>
<dbReference type="Gene3D" id="1.25.10.10">
    <property type="entry name" value="Leucine-rich Repeat Variant"/>
    <property type="match status" value="1"/>
</dbReference>
<dbReference type="GO" id="GO:0008540">
    <property type="term" value="C:proteasome regulatory particle, base subcomplex"/>
    <property type="evidence" value="ECO:0007669"/>
    <property type="project" value="TreeGrafter"/>
</dbReference>
<feature type="region of interest" description="Disordered" evidence="5">
    <location>
        <begin position="301"/>
        <end position="321"/>
    </location>
</feature>
<proteinExistence type="inferred from homology"/>
<dbReference type="InterPro" id="IPR041433">
    <property type="entry name" value="RPN1_C"/>
</dbReference>
<dbReference type="Pfam" id="PF01851">
    <property type="entry name" value="PC_rep"/>
    <property type="match status" value="2"/>
</dbReference>
<dbReference type="PANTHER" id="PTHR10943">
    <property type="entry name" value="26S PROTEASOME NON-ATPASE REGULATORY SUBUNIT"/>
    <property type="match status" value="1"/>
</dbReference>
<evidence type="ECO:0000256" key="1">
    <source>
        <dbReference type="ARBA" id="ARBA00005460"/>
    </source>
</evidence>
<feature type="domain" description="26S proteasome non-ATPase regulatory subunit RPN1 C-terminal" evidence="7">
    <location>
        <begin position="1110"/>
        <end position="1162"/>
    </location>
</feature>
<evidence type="ECO:0000256" key="3">
    <source>
        <dbReference type="ARBA" id="ARBA00022942"/>
    </source>
</evidence>
<evidence type="ECO:0000313" key="9">
    <source>
        <dbReference type="Proteomes" id="UP001210925"/>
    </source>
</evidence>
<dbReference type="GO" id="GO:0005634">
    <property type="term" value="C:nucleus"/>
    <property type="evidence" value="ECO:0007669"/>
    <property type="project" value="TreeGrafter"/>
</dbReference>
<reference evidence="8" key="1">
    <citation type="submission" date="2020-05" db="EMBL/GenBank/DDBJ databases">
        <title>Phylogenomic resolution of chytrid fungi.</title>
        <authorList>
            <person name="Stajich J.E."/>
            <person name="Amses K."/>
            <person name="Simmons R."/>
            <person name="Seto K."/>
            <person name="Myers J."/>
            <person name="Bonds A."/>
            <person name="Quandt C.A."/>
            <person name="Barry K."/>
            <person name="Liu P."/>
            <person name="Grigoriev I."/>
            <person name="Longcore J.E."/>
            <person name="James T.Y."/>
        </authorList>
    </citation>
    <scope>NUCLEOTIDE SEQUENCE</scope>
    <source>
        <strain evidence="8">PLAUS21</strain>
    </source>
</reference>
<dbReference type="Proteomes" id="UP001210925">
    <property type="component" value="Unassembled WGS sequence"/>
</dbReference>
<dbReference type="AlphaFoldDB" id="A0AAD5Y5L4"/>
<evidence type="ECO:0000259" key="7">
    <source>
        <dbReference type="Pfam" id="PF18051"/>
    </source>
</evidence>
<dbReference type="Pfam" id="PF17781">
    <property type="entry name" value="RPN1_RPN2_N"/>
    <property type="match status" value="1"/>
</dbReference>
<dbReference type="InterPro" id="IPR002015">
    <property type="entry name" value="Proteasome/cyclosome_rpt"/>
</dbReference>
<accession>A0AAD5Y5L4</accession>
<dbReference type="InterPro" id="IPR040892">
    <property type="entry name" value="RPN1_N"/>
</dbReference>
<feature type="domain" description="RPN1 N-terminal" evidence="6">
    <location>
        <begin position="335"/>
        <end position="631"/>
    </location>
</feature>
<dbReference type="Pfam" id="PF18051">
    <property type="entry name" value="RPN1_C"/>
    <property type="match status" value="1"/>
</dbReference>
<comment type="function">
    <text evidence="4">Acts as a regulatory subunit of the 26 proteasome which is involved in the ATP-dependent degradation of ubiquitinated proteins.</text>
</comment>
<protein>
    <submittedName>
        <fullName evidence="8">Proteasome regulatory particle base subunit</fullName>
    </submittedName>
</protein>
<dbReference type="SUPFAM" id="SSF48371">
    <property type="entry name" value="ARM repeat"/>
    <property type="match status" value="1"/>
</dbReference>
<dbReference type="PANTHER" id="PTHR10943:SF1">
    <property type="entry name" value="26S PROTEASOME NON-ATPASE REGULATORY SUBUNIT 2"/>
    <property type="match status" value="1"/>
</dbReference>
<comment type="similarity">
    <text evidence="1">Belongs to the proteasome subunit S2 family.</text>
</comment>
<name>A0AAD5Y5L4_9FUNG</name>
<keyword evidence="3 8" id="KW-0647">Proteasome</keyword>
<dbReference type="GO" id="GO:0034515">
    <property type="term" value="C:proteasome storage granule"/>
    <property type="evidence" value="ECO:0007669"/>
    <property type="project" value="TreeGrafter"/>
</dbReference>
<evidence type="ECO:0000256" key="4">
    <source>
        <dbReference type="ARBA" id="ARBA00057191"/>
    </source>
</evidence>
<dbReference type="FunFam" id="1.25.10.10:FF:000026">
    <property type="entry name" value="26S proteasome non-ATPase regulatory subunit 2"/>
    <property type="match status" value="1"/>
</dbReference>
<keyword evidence="2" id="KW-0677">Repeat</keyword>
<comment type="caution">
    <text evidence="8">The sequence shown here is derived from an EMBL/GenBank/DDBJ whole genome shotgun (WGS) entry which is preliminary data.</text>
</comment>
<evidence type="ECO:0000259" key="6">
    <source>
        <dbReference type="Pfam" id="PF17781"/>
    </source>
</evidence>
<dbReference type="InterPro" id="IPR016024">
    <property type="entry name" value="ARM-type_fold"/>
</dbReference>
<gene>
    <name evidence="8" type="primary">RPN1_1</name>
    <name evidence="8" type="ORF">HK103_004877</name>
</gene>
<dbReference type="InterPro" id="IPR011989">
    <property type="entry name" value="ARM-like"/>
</dbReference>
<evidence type="ECO:0000256" key="5">
    <source>
        <dbReference type="SAM" id="MobiDB-lite"/>
    </source>
</evidence>
<dbReference type="EMBL" id="JADGKB010000041">
    <property type="protein sequence ID" value="KAJ3257179.1"/>
    <property type="molecule type" value="Genomic_DNA"/>
</dbReference>
<organism evidence="8 9">
    <name type="scientific">Boothiomyces macroporosus</name>
    <dbReference type="NCBI Taxonomy" id="261099"/>
    <lineage>
        <taxon>Eukaryota</taxon>
        <taxon>Fungi</taxon>
        <taxon>Fungi incertae sedis</taxon>
        <taxon>Chytridiomycota</taxon>
        <taxon>Chytridiomycota incertae sedis</taxon>
        <taxon>Chytridiomycetes</taxon>
        <taxon>Rhizophydiales</taxon>
        <taxon>Terramycetaceae</taxon>
        <taxon>Boothiomyces</taxon>
    </lineage>
</organism>
<evidence type="ECO:0000313" key="8">
    <source>
        <dbReference type="EMBL" id="KAJ3257179.1"/>
    </source>
</evidence>
<dbReference type="GO" id="GO:0043161">
    <property type="term" value="P:proteasome-mediated ubiquitin-dependent protein catabolic process"/>
    <property type="evidence" value="ECO:0007669"/>
    <property type="project" value="TreeGrafter"/>
</dbReference>
<keyword evidence="9" id="KW-1185">Reference proteome</keyword>
<evidence type="ECO:0000256" key="2">
    <source>
        <dbReference type="ARBA" id="ARBA00022737"/>
    </source>
</evidence>